<dbReference type="Gene3D" id="1.20.1280.50">
    <property type="match status" value="1"/>
</dbReference>
<dbReference type="GO" id="GO:0005930">
    <property type="term" value="C:axoneme"/>
    <property type="evidence" value="ECO:0007669"/>
    <property type="project" value="UniProtKB-SubCell"/>
</dbReference>
<dbReference type="InterPro" id="IPR036047">
    <property type="entry name" value="F-box-like_dom_sf"/>
</dbReference>
<dbReference type="Pfam" id="PF12937">
    <property type="entry name" value="F-box-like"/>
    <property type="match status" value="1"/>
</dbReference>
<organism evidence="3 4">
    <name type="scientific">Chlorella ohadii</name>
    <dbReference type="NCBI Taxonomy" id="2649997"/>
    <lineage>
        <taxon>Eukaryota</taxon>
        <taxon>Viridiplantae</taxon>
        <taxon>Chlorophyta</taxon>
        <taxon>core chlorophytes</taxon>
        <taxon>Trebouxiophyceae</taxon>
        <taxon>Chlorellales</taxon>
        <taxon>Chlorellaceae</taxon>
        <taxon>Chlorella clade</taxon>
        <taxon>Chlorella</taxon>
    </lineage>
</organism>
<feature type="domain" description="F-box" evidence="2">
    <location>
        <begin position="15"/>
        <end position="74"/>
    </location>
</feature>
<dbReference type="Proteomes" id="UP001205105">
    <property type="component" value="Unassembled WGS sequence"/>
</dbReference>
<dbReference type="InterPro" id="IPR001810">
    <property type="entry name" value="F-box_dom"/>
</dbReference>
<dbReference type="CDD" id="cd09917">
    <property type="entry name" value="F-box_SF"/>
    <property type="match status" value="1"/>
</dbReference>
<reference evidence="3" key="1">
    <citation type="submission" date="2020-11" db="EMBL/GenBank/DDBJ databases">
        <title>Chlorella ohadii genome sequencing and assembly.</title>
        <authorList>
            <person name="Murik O."/>
            <person name="Treves H."/>
            <person name="Kedem I."/>
            <person name="Shotland Y."/>
            <person name="Kaplan A."/>
        </authorList>
    </citation>
    <scope>NUCLEOTIDE SEQUENCE</scope>
    <source>
        <strain evidence="3">1</strain>
    </source>
</reference>
<protein>
    <recommendedName>
        <fullName evidence="2">F-box domain-containing protein</fullName>
    </recommendedName>
</protein>
<evidence type="ECO:0000259" key="2">
    <source>
        <dbReference type="PROSITE" id="PS50181"/>
    </source>
</evidence>
<keyword evidence="4" id="KW-1185">Reference proteome</keyword>
<dbReference type="SUPFAM" id="SSF81383">
    <property type="entry name" value="F-box domain"/>
    <property type="match status" value="1"/>
</dbReference>
<evidence type="ECO:0000313" key="3">
    <source>
        <dbReference type="EMBL" id="KAI7837754.1"/>
    </source>
</evidence>
<dbReference type="EMBL" id="JADXDR010000143">
    <property type="protein sequence ID" value="KAI7837754.1"/>
    <property type="molecule type" value="Genomic_DNA"/>
</dbReference>
<dbReference type="SUPFAM" id="SSF52047">
    <property type="entry name" value="RNI-like"/>
    <property type="match status" value="1"/>
</dbReference>
<sequence length="451" mass="50731">MGVSKRMNAASRAQVFDFNRLPDDLLSRILGVFNVRERQHAALVCRRWHRCAHAPEVCREVKVEIELDRRWTNALSLERQRCKLSAVFAWLARHGQHLRQLSLELRNHGWAEREMERLLAQRIAAAAAAMPQLQQLYLAWNDAAKIRWAGELPPSLQQLGLYVRFDDKLRICSSMGGLTQLTLLSLSASVIQIDQRLSTLTRLDTLVANACNVDGLSASSATGQLSFLQLYSVQWRECIGDLTGLQHLVLDHVEPDEGAGEGTLLEQLAAALRRMTRLTAVLLERTVQQDGREGGVLAALAELPRLQRLCLFTYGEYYDEEDGPAPCLPLPLGPYSASLRMLGTSVDCLNRSVKLLASCGELEHIAVMCGDCNRPGRFWRWAAARRRSLRRVQAPHEYEYPGAAYGATPFEPVQVVRLQEARPQLDVACIEPYSFAALFLWQDPFADDEDM</sequence>
<comment type="caution">
    <text evidence="3">The sequence shown here is derived from an EMBL/GenBank/DDBJ whole genome shotgun (WGS) entry which is preliminary data.</text>
</comment>
<evidence type="ECO:0000256" key="1">
    <source>
        <dbReference type="ARBA" id="ARBA00004430"/>
    </source>
</evidence>
<comment type="subcellular location">
    <subcellularLocation>
        <location evidence="1">Cytoplasm</location>
        <location evidence="1">Cytoskeleton</location>
        <location evidence="1">Cilium axoneme</location>
    </subcellularLocation>
</comment>
<gene>
    <name evidence="3" type="ORF">COHA_008385</name>
</gene>
<name>A0AAD5GZ01_9CHLO</name>
<evidence type="ECO:0000313" key="4">
    <source>
        <dbReference type="Proteomes" id="UP001205105"/>
    </source>
</evidence>
<dbReference type="Gene3D" id="3.80.10.10">
    <property type="entry name" value="Ribonuclease Inhibitor"/>
    <property type="match status" value="1"/>
</dbReference>
<proteinExistence type="predicted"/>
<dbReference type="PROSITE" id="PS50181">
    <property type="entry name" value="FBOX"/>
    <property type="match status" value="1"/>
</dbReference>
<dbReference type="AlphaFoldDB" id="A0AAD5GZ01"/>
<accession>A0AAD5GZ01</accession>
<dbReference type="InterPro" id="IPR032675">
    <property type="entry name" value="LRR_dom_sf"/>
</dbReference>